<proteinExistence type="predicted"/>
<keyword evidence="1" id="KW-0472">Membrane</keyword>
<feature type="transmembrane region" description="Helical" evidence="1">
    <location>
        <begin position="306"/>
        <end position="327"/>
    </location>
</feature>
<dbReference type="EMBL" id="MN740139">
    <property type="protein sequence ID" value="QHT89386.1"/>
    <property type="molecule type" value="Genomic_DNA"/>
</dbReference>
<evidence type="ECO:0000313" key="2">
    <source>
        <dbReference type="EMBL" id="QHT89386.1"/>
    </source>
</evidence>
<protein>
    <submittedName>
        <fullName evidence="2">Uncharacterized protein</fullName>
    </submittedName>
</protein>
<keyword evidence="1" id="KW-0812">Transmembrane</keyword>
<accession>A0A6C0IAL3</accession>
<feature type="transmembrane region" description="Helical" evidence="1">
    <location>
        <begin position="280"/>
        <end position="300"/>
    </location>
</feature>
<dbReference type="AlphaFoldDB" id="A0A6C0IAL3"/>
<feature type="transmembrane region" description="Helical" evidence="1">
    <location>
        <begin position="148"/>
        <end position="168"/>
    </location>
</feature>
<feature type="transmembrane region" description="Helical" evidence="1">
    <location>
        <begin position="102"/>
        <end position="128"/>
    </location>
</feature>
<sequence length="332" mass="39380">MIPIIELKYNSDLYDKIETFNKYCLNNDISLINELDVKNSYMWNMSTYIYDVDNLSNFFYKYTGGTSGASVNTKDYLDLNRDISIIMVDNKYISNIMKIYNYYLNMSMPLFIFLIIFFGIQMYMYVYFDTFTELKRCLGECDASCFRYYIYTLFVYILLFIIFFSILLKKLTELYADTDTYEYIMLMKEFDILLKENKAGSAAITDVIKKYSKYKINDISYTTIHNSAVVGELLDIYNSDTTIIYENNNNYKITLKNIDKIEYYNSDEAKDKIKNKVEDIFRFIYVYIVFLIVPLYILSISLQGNYVYLLFVIIIAIIFSISVYNVYNTLQS</sequence>
<evidence type="ECO:0000256" key="1">
    <source>
        <dbReference type="SAM" id="Phobius"/>
    </source>
</evidence>
<reference evidence="2" key="1">
    <citation type="journal article" date="2020" name="Nature">
        <title>Giant virus diversity and host interactions through global metagenomics.</title>
        <authorList>
            <person name="Schulz F."/>
            <person name="Roux S."/>
            <person name="Paez-Espino D."/>
            <person name="Jungbluth S."/>
            <person name="Walsh D.A."/>
            <person name="Denef V.J."/>
            <person name="McMahon K.D."/>
            <person name="Konstantinidis K.T."/>
            <person name="Eloe-Fadrosh E.A."/>
            <person name="Kyrpides N.C."/>
            <person name="Woyke T."/>
        </authorList>
    </citation>
    <scope>NUCLEOTIDE SEQUENCE</scope>
    <source>
        <strain evidence="2">GVMAG-M-3300023184-60</strain>
    </source>
</reference>
<keyword evidence="1" id="KW-1133">Transmembrane helix</keyword>
<organism evidence="2">
    <name type="scientific">viral metagenome</name>
    <dbReference type="NCBI Taxonomy" id="1070528"/>
    <lineage>
        <taxon>unclassified sequences</taxon>
        <taxon>metagenomes</taxon>
        <taxon>organismal metagenomes</taxon>
    </lineage>
</organism>
<name>A0A6C0IAL3_9ZZZZ</name>